<dbReference type="AlphaFoldDB" id="A0A7U3YJJ0"/>
<organism evidence="6 7">
    <name type="scientific">Desulfobulbus propionicus (strain ATCC 33891 / DSM 2032 / VKM B-1956 / 1pr3)</name>
    <dbReference type="NCBI Taxonomy" id="577650"/>
    <lineage>
        <taxon>Bacteria</taxon>
        <taxon>Pseudomonadati</taxon>
        <taxon>Thermodesulfobacteriota</taxon>
        <taxon>Desulfobulbia</taxon>
        <taxon>Desulfobulbales</taxon>
        <taxon>Desulfobulbaceae</taxon>
        <taxon>Desulfobulbus</taxon>
    </lineage>
</organism>
<evidence type="ECO:0000256" key="3">
    <source>
        <dbReference type="ARBA" id="ARBA00022989"/>
    </source>
</evidence>
<dbReference type="Pfam" id="PF02674">
    <property type="entry name" value="Colicin_V"/>
    <property type="match status" value="1"/>
</dbReference>
<keyword evidence="4 5" id="KW-0472">Membrane</keyword>
<dbReference type="InterPro" id="IPR003825">
    <property type="entry name" value="Colicin-V_CvpA"/>
</dbReference>
<evidence type="ECO:0000256" key="4">
    <source>
        <dbReference type="ARBA" id="ARBA00023136"/>
    </source>
</evidence>
<gene>
    <name evidence="6" type="ordered locus">Despr_0367</name>
</gene>
<keyword evidence="2 5" id="KW-0812">Transmembrane</keyword>
<evidence type="ECO:0000256" key="2">
    <source>
        <dbReference type="ARBA" id="ARBA00022692"/>
    </source>
</evidence>
<dbReference type="KEGG" id="dpr:Despr_0367"/>
<protein>
    <submittedName>
        <fullName evidence="6">Colicin V production protein</fullName>
    </submittedName>
</protein>
<evidence type="ECO:0000313" key="6">
    <source>
        <dbReference type="EMBL" id="ADW16549.1"/>
    </source>
</evidence>
<keyword evidence="7" id="KW-1185">Reference proteome</keyword>
<reference evidence="6 7" key="1">
    <citation type="journal article" date="2011" name="Stand. Genomic Sci.">
        <title>Complete genome sequence of Desulfobulbus propionicus type strain (1pr3).</title>
        <authorList>
            <person name="Pagani I."/>
            <person name="Lapidus A."/>
            <person name="Nolan M."/>
            <person name="Lucas S."/>
            <person name="Hammon N."/>
            <person name="Deshpande S."/>
            <person name="Cheng J.F."/>
            <person name="Chertkov O."/>
            <person name="Davenport K."/>
            <person name="Tapia R."/>
            <person name="Han C."/>
            <person name="Goodwin L."/>
            <person name="Pitluck S."/>
            <person name="Liolios K."/>
            <person name="Mavromatis K."/>
            <person name="Ivanova N."/>
            <person name="Mikhailova N."/>
            <person name="Pati A."/>
            <person name="Chen A."/>
            <person name="Palaniappan K."/>
            <person name="Land M."/>
            <person name="Hauser L."/>
            <person name="Chang Y.J."/>
            <person name="Jeffries C.D."/>
            <person name="Detter J.C."/>
            <person name="Brambilla E."/>
            <person name="Kannan K.P."/>
            <person name="Djao O.D."/>
            <person name="Rohde M."/>
            <person name="Pukall R."/>
            <person name="Spring S."/>
            <person name="Goker M."/>
            <person name="Sikorski J."/>
            <person name="Woyke T."/>
            <person name="Bristow J."/>
            <person name="Eisen J.A."/>
            <person name="Markowitz V."/>
            <person name="Hugenholtz P."/>
            <person name="Kyrpides N.C."/>
            <person name="Klenk H.P."/>
        </authorList>
    </citation>
    <scope>NUCLEOTIDE SEQUENCE [LARGE SCALE GENOMIC DNA]</scope>
    <source>
        <strain evidence="7">ATCC 33891 / DSM 2032 / 1pr3</strain>
    </source>
</reference>
<comment type="subcellular location">
    <subcellularLocation>
        <location evidence="1">Membrane</location>
        <topology evidence="1">Multi-pass membrane protein</topology>
    </subcellularLocation>
</comment>
<dbReference type="EMBL" id="CP002364">
    <property type="protein sequence ID" value="ADW16549.1"/>
    <property type="molecule type" value="Genomic_DNA"/>
</dbReference>
<feature type="transmembrane region" description="Helical" evidence="5">
    <location>
        <begin position="108"/>
        <end position="127"/>
    </location>
</feature>
<name>A0A7U3YJJ0_DESPD</name>
<proteinExistence type="predicted"/>
<accession>A0A7U3YJJ0</accession>
<sequence length="190" mass="21072">MPTFTDLTYFDRAIALIFLFFLARGLWIGCVRQLAALFALIGGYFCASQYGDRILPLSAPFVDHPKVIFLACFAVSSLVAVGGFTLVGKVLRRVRRIARRGWLDRLTGMVVGGIKAAMVTSLLYMLLTSSLSATNELLRTSFSSPYLRQGAEVLRSRIVDSRLRDAFAQKEPAILPELPPGKDQEEPVER</sequence>
<dbReference type="Proteomes" id="UP000006365">
    <property type="component" value="Chromosome"/>
</dbReference>
<feature type="transmembrane region" description="Helical" evidence="5">
    <location>
        <begin position="12"/>
        <end position="27"/>
    </location>
</feature>
<evidence type="ECO:0000256" key="5">
    <source>
        <dbReference type="SAM" id="Phobius"/>
    </source>
</evidence>
<dbReference type="PANTHER" id="PTHR37306">
    <property type="entry name" value="COLICIN V PRODUCTION PROTEIN"/>
    <property type="match status" value="1"/>
</dbReference>
<feature type="transmembrane region" description="Helical" evidence="5">
    <location>
        <begin position="67"/>
        <end position="87"/>
    </location>
</feature>
<dbReference type="PANTHER" id="PTHR37306:SF1">
    <property type="entry name" value="COLICIN V PRODUCTION PROTEIN"/>
    <property type="match status" value="1"/>
</dbReference>
<keyword evidence="3 5" id="KW-1133">Transmembrane helix</keyword>
<evidence type="ECO:0000256" key="1">
    <source>
        <dbReference type="ARBA" id="ARBA00004141"/>
    </source>
</evidence>
<dbReference type="GO" id="GO:0016020">
    <property type="term" value="C:membrane"/>
    <property type="evidence" value="ECO:0007669"/>
    <property type="project" value="UniProtKB-SubCell"/>
</dbReference>
<dbReference type="RefSeq" id="WP_015723096.1">
    <property type="nucleotide sequence ID" value="NC_014972.1"/>
</dbReference>
<dbReference type="GO" id="GO:0009403">
    <property type="term" value="P:toxin biosynthetic process"/>
    <property type="evidence" value="ECO:0007669"/>
    <property type="project" value="InterPro"/>
</dbReference>
<evidence type="ECO:0000313" key="7">
    <source>
        <dbReference type="Proteomes" id="UP000006365"/>
    </source>
</evidence>